<feature type="chain" id="PRO_5045839785" evidence="2">
    <location>
        <begin position="38"/>
        <end position="226"/>
    </location>
</feature>
<comment type="caution">
    <text evidence="4">The sequence shown here is derived from an EMBL/GenBank/DDBJ whole genome shotgun (WGS) entry which is preliminary data.</text>
</comment>
<protein>
    <submittedName>
        <fullName evidence="4">DUF305 domain-containing protein</fullName>
    </submittedName>
</protein>
<evidence type="ECO:0000256" key="2">
    <source>
        <dbReference type="SAM" id="SignalP"/>
    </source>
</evidence>
<dbReference type="InterPro" id="IPR005183">
    <property type="entry name" value="DUF305_CopM-like"/>
</dbReference>
<name>A0ABT3S7R5_9MYCO</name>
<keyword evidence="2" id="KW-0732">Signal</keyword>
<accession>A0ABT3S7R5</accession>
<organism evidence="4 5">
    <name type="scientific">Mycobacterium pinniadriaticum</name>
    <dbReference type="NCBI Taxonomy" id="2994102"/>
    <lineage>
        <taxon>Bacteria</taxon>
        <taxon>Bacillati</taxon>
        <taxon>Actinomycetota</taxon>
        <taxon>Actinomycetes</taxon>
        <taxon>Mycobacteriales</taxon>
        <taxon>Mycobacteriaceae</taxon>
        <taxon>Mycobacterium</taxon>
    </lineage>
</organism>
<dbReference type="RefSeq" id="WP_265994900.1">
    <property type="nucleotide sequence ID" value="NZ_JAPJDN010000002.1"/>
</dbReference>
<dbReference type="PANTHER" id="PTHR36933:SF1">
    <property type="entry name" value="SLL0788 PROTEIN"/>
    <property type="match status" value="1"/>
</dbReference>
<feature type="region of interest" description="Disordered" evidence="1">
    <location>
        <begin position="33"/>
        <end position="55"/>
    </location>
</feature>
<dbReference type="Gene3D" id="1.20.1260.10">
    <property type="match status" value="1"/>
</dbReference>
<sequence length="226" mass="23293">MTKGFVVNRIRPLLTGAAAVAAAVAIGACGNSATENAASSPAPSSAPSSTTAASSAAHNQADVMFAQHMIPHHQQAVQMSDVILGKQGIDPRVVDLAKQIKAAQGPEIEQMQGWLNQWGVPAMSGMPGMGDHGGMPGMGGMGDMGDMPGMDGMMSAADMQALQNAQGVAASKLFLTQMIEHHQGAITMAQNEIKNGQSQEAVTLAKSIASSQQQEIDTMNQILGTL</sequence>
<keyword evidence="5" id="KW-1185">Reference proteome</keyword>
<evidence type="ECO:0000313" key="5">
    <source>
        <dbReference type="Proteomes" id="UP001300745"/>
    </source>
</evidence>
<dbReference type="Pfam" id="PF03713">
    <property type="entry name" value="DUF305"/>
    <property type="match status" value="1"/>
</dbReference>
<feature type="signal peptide" evidence="2">
    <location>
        <begin position="1"/>
        <end position="37"/>
    </location>
</feature>
<evidence type="ECO:0000313" key="4">
    <source>
        <dbReference type="EMBL" id="MCX2935522.1"/>
    </source>
</evidence>
<evidence type="ECO:0000259" key="3">
    <source>
        <dbReference type="Pfam" id="PF03713"/>
    </source>
</evidence>
<dbReference type="Proteomes" id="UP001300745">
    <property type="component" value="Unassembled WGS sequence"/>
</dbReference>
<dbReference type="PANTHER" id="PTHR36933">
    <property type="entry name" value="SLL0788 PROTEIN"/>
    <property type="match status" value="1"/>
</dbReference>
<reference evidence="4 5" key="1">
    <citation type="submission" date="2022-11" db="EMBL/GenBank/DDBJ databases">
        <title>Mycobacterium sp. nov.</title>
        <authorList>
            <person name="Papic B."/>
            <person name="Spicic S."/>
            <person name="Duvnjak S."/>
        </authorList>
    </citation>
    <scope>NUCLEOTIDE SEQUENCE [LARGE SCALE GENOMIC DNA]</scope>
    <source>
        <strain evidence="4 5">CVI_P4</strain>
    </source>
</reference>
<gene>
    <name evidence="4" type="ORF">ORI27_02340</name>
</gene>
<proteinExistence type="predicted"/>
<feature type="domain" description="DUF305" evidence="3">
    <location>
        <begin position="62"/>
        <end position="223"/>
    </location>
</feature>
<dbReference type="PROSITE" id="PS51257">
    <property type="entry name" value="PROKAR_LIPOPROTEIN"/>
    <property type="match status" value="1"/>
</dbReference>
<dbReference type="InterPro" id="IPR012347">
    <property type="entry name" value="Ferritin-like"/>
</dbReference>
<dbReference type="EMBL" id="JAPJDO010000002">
    <property type="protein sequence ID" value="MCX2935522.1"/>
    <property type="molecule type" value="Genomic_DNA"/>
</dbReference>
<evidence type="ECO:0000256" key="1">
    <source>
        <dbReference type="SAM" id="MobiDB-lite"/>
    </source>
</evidence>